<accession>D1AM34</accession>
<dbReference type="AlphaFoldDB" id="D1AM34"/>
<dbReference type="InterPro" id="IPR017969">
    <property type="entry name" value="Heavy-metal-associated_CS"/>
</dbReference>
<feature type="domain" description="HMA" evidence="3">
    <location>
        <begin position="1"/>
        <end position="65"/>
    </location>
</feature>
<dbReference type="STRING" id="526218.Sterm_2558"/>
<dbReference type="EMBL" id="CP001739">
    <property type="protein sequence ID" value="ACZ09408.1"/>
    <property type="molecule type" value="Genomic_DNA"/>
</dbReference>
<name>D1AM34_SEBTE</name>
<dbReference type="Gene3D" id="3.30.70.100">
    <property type="match status" value="1"/>
</dbReference>
<protein>
    <submittedName>
        <fullName evidence="4">Heavy metal transport/detoxification protein</fullName>
    </submittedName>
</protein>
<evidence type="ECO:0000259" key="3">
    <source>
        <dbReference type="PROSITE" id="PS50846"/>
    </source>
</evidence>
<dbReference type="GO" id="GO:0046872">
    <property type="term" value="F:metal ion binding"/>
    <property type="evidence" value="ECO:0007669"/>
    <property type="project" value="UniProtKB-KW"/>
</dbReference>
<sequence length="72" mass="8115">MKKTFRLENLDCANCAAKIERSVQKVEGVNSVNVNFMTAKMNLELVDENSDSVIEEIKKTVKKIESAVIIKK</sequence>
<organism evidence="4 5">
    <name type="scientific">Sebaldella termitidis (strain ATCC 33386 / NCTC 11300)</name>
    <dbReference type="NCBI Taxonomy" id="526218"/>
    <lineage>
        <taxon>Bacteria</taxon>
        <taxon>Fusobacteriati</taxon>
        <taxon>Fusobacteriota</taxon>
        <taxon>Fusobacteriia</taxon>
        <taxon>Fusobacteriales</taxon>
        <taxon>Leptotrichiaceae</taxon>
        <taxon>Sebaldella</taxon>
    </lineage>
</organism>
<evidence type="ECO:0000313" key="5">
    <source>
        <dbReference type="Proteomes" id="UP000000845"/>
    </source>
</evidence>
<dbReference type="InterPro" id="IPR036163">
    <property type="entry name" value="HMA_dom_sf"/>
</dbReference>
<dbReference type="PRINTS" id="PR00941">
    <property type="entry name" value="CDATPASE"/>
</dbReference>
<dbReference type="SUPFAM" id="SSF55008">
    <property type="entry name" value="HMA, heavy metal-associated domain"/>
    <property type="match status" value="1"/>
</dbReference>
<reference evidence="5" key="1">
    <citation type="submission" date="2009-09" db="EMBL/GenBank/DDBJ databases">
        <title>The complete chromosome of Sebaldella termitidis ATCC 33386.</title>
        <authorList>
            <consortium name="US DOE Joint Genome Institute (JGI-PGF)"/>
            <person name="Lucas S."/>
            <person name="Copeland A."/>
            <person name="Lapidus A."/>
            <person name="Glavina del Rio T."/>
            <person name="Dalin E."/>
            <person name="Tice H."/>
            <person name="Bruce D."/>
            <person name="Goodwin L."/>
            <person name="Pitluck S."/>
            <person name="Kyrpides N."/>
            <person name="Mavromatis K."/>
            <person name="Ivanova N."/>
            <person name="Mikhailova N."/>
            <person name="Sims D."/>
            <person name="Meincke L."/>
            <person name="Brettin T."/>
            <person name="Detter J.C."/>
            <person name="Han C."/>
            <person name="Larimer F."/>
            <person name="Land M."/>
            <person name="Hauser L."/>
            <person name="Markowitz V."/>
            <person name="Cheng J.F."/>
            <person name="Hugenholtz P."/>
            <person name="Woyke T."/>
            <person name="Wu D."/>
            <person name="Eisen J.A."/>
        </authorList>
    </citation>
    <scope>NUCLEOTIDE SEQUENCE [LARGE SCALE GENOMIC DNA]</scope>
    <source>
        <strain evidence="5">ATCC 33386 / NCTC 11300</strain>
    </source>
</reference>
<evidence type="ECO:0000256" key="2">
    <source>
        <dbReference type="ARBA" id="ARBA00022967"/>
    </source>
</evidence>
<dbReference type="InterPro" id="IPR027256">
    <property type="entry name" value="P-typ_ATPase_IB"/>
</dbReference>
<keyword evidence="5" id="KW-1185">Reference proteome</keyword>
<reference evidence="4 5" key="2">
    <citation type="journal article" date="2010" name="Stand. Genomic Sci.">
        <title>Complete genome sequence of Sebaldella termitidis type strain (NCTC 11300).</title>
        <authorList>
            <person name="Harmon-Smith M."/>
            <person name="Celia L."/>
            <person name="Chertkov O."/>
            <person name="Lapidus A."/>
            <person name="Copeland A."/>
            <person name="Glavina Del Rio T."/>
            <person name="Nolan M."/>
            <person name="Lucas S."/>
            <person name="Tice H."/>
            <person name="Cheng J.F."/>
            <person name="Han C."/>
            <person name="Detter J.C."/>
            <person name="Bruce D."/>
            <person name="Goodwin L."/>
            <person name="Pitluck S."/>
            <person name="Pati A."/>
            <person name="Liolios K."/>
            <person name="Ivanova N."/>
            <person name="Mavromatis K."/>
            <person name="Mikhailova N."/>
            <person name="Chen A."/>
            <person name="Palaniappan K."/>
            <person name="Land M."/>
            <person name="Hauser L."/>
            <person name="Chang Y.J."/>
            <person name="Jeffries C.D."/>
            <person name="Brettin T."/>
            <person name="Goker M."/>
            <person name="Beck B."/>
            <person name="Bristow J."/>
            <person name="Eisen J.A."/>
            <person name="Markowitz V."/>
            <person name="Hugenholtz P."/>
            <person name="Kyrpides N.C."/>
            <person name="Klenk H.P."/>
            <person name="Chen F."/>
        </authorList>
    </citation>
    <scope>NUCLEOTIDE SEQUENCE [LARGE SCALE GENOMIC DNA]</scope>
    <source>
        <strain evidence="5">ATCC 33386 / NCTC 11300</strain>
    </source>
</reference>
<dbReference type="GO" id="GO:0016020">
    <property type="term" value="C:membrane"/>
    <property type="evidence" value="ECO:0007669"/>
    <property type="project" value="InterPro"/>
</dbReference>
<dbReference type="KEGG" id="str:Sterm_2558"/>
<keyword evidence="2" id="KW-1278">Translocase</keyword>
<dbReference type="HOGENOM" id="CLU_134973_9_1_0"/>
<dbReference type="RefSeq" id="WP_012862002.1">
    <property type="nucleotide sequence ID" value="NC_013517.1"/>
</dbReference>
<gene>
    <name evidence="4" type="ordered locus">Sterm_2558</name>
</gene>
<dbReference type="CDD" id="cd00371">
    <property type="entry name" value="HMA"/>
    <property type="match status" value="1"/>
</dbReference>
<dbReference type="Proteomes" id="UP000000845">
    <property type="component" value="Chromosome"/>
</dbReference>
<keyword evidence="1" id="KW-0479">Metal-binding</keyword>
<dbReference type="GO" id="GO:0019829">
    <property type="term" value="F:ATPase-coupled monoatomic cation transmembrane transporter activity"/>
    <property type="evidence" value="ECO:0007669"/>
    <property type="project" value="InterPro"/>
</dbReference>
<dbReference type="Pfam" id="PF00403">
    <property type="entry name" value="HMA"/>
    <property type="match status" value="1"/>
</dbReference>
<dbReference type="PROSITE" id="PS01047">
    <property type="entry name" value="HMA_1"/>
    <property type="match status" value="1"/>
</dbReference>
<dbReference type="PROSITE" id="PS50846">
    <property type="entry name" value="HMA_2"/>
    <property type="match status" value="1"/>
</dbReference>
<evidence type="ECO:0000256" key="1">
    <source>
        <dbReference type="ARBA" id="ARBA00022723"/>
    </source>
</evidence>
<dbReference type="eggNOG" id="COG2608">
    <property type="taxonomic scope" value="Bacteria"/>
</dbReference>
<evidence type="ECO:0000313" key="4">
    <source>
        <dbReference type="EMBL" id="ACZ09408.1"/>
    </source>
</evidence>
<proteinExistence type="predicted"/>
<dbReference type="InterPro" id="IPR006121">
    <property type="entry name" value="HMA_dom"/>
</dbReference>